<evidence type="ECO:0000313" key="3">
    <source>
        <dbReference type="EMBL" id="KAL3847992.1"/>
    </source>
</evidence>
<keyword evidence="2" id="KW-0472">Membrane</keyword>
<sequence length="223" mass="24315">MDSAATESKMKLSPFFKKIFPAGSWDEIKKILNLSWPIVSALILSETILMVSLAFCGQLGKEILDSAALAVTMINVSGIGVVNGLVLACDTLFPQTYGSVNKTKVGVVFQRSVLILLMCCLPCFAVFMNTEHLLKLIGQDPIIAFVFSEVLTRYLQCQSIVLPSLIIGLLANIVNVVAHVVLIIGLKLGILGASVAICISLWSVVIFHVVYIIGWKVYRVTWD</sequence>
<dbReference type="InterPro" id="IPR002528">
    <property type="entry name" value="MATE_fam"/>
</dbReference>
<dbReference type="AlphaFoldDB" id="A0ABD3UG60"/>
<name>A0ABD3UG60_SINWO</name>
<keyword evidence="4" id="KW-1185">Reference proteome</keyword>
<keyword evidence="2" id="KW-1133">Transmembrane helix</keyword>
<feature type="non-terminal residue" evidence="3">
    <location>
        <position position="223"/>
    </location>
</feature>
<feature type="transmembrane region" description="Helical" evidence="2">
    <location>
        <begin position="34"/>
        <end position="55"/>
    </location>
</feature>
<feature type="transmembrane region" description="Helical" evidence="2">
    <location>
        <begin position="108"/>
        <end position="127"/>
    </location>
</feature>
<evidence type="ECO:0000256" key="2">
    <source>
        <dbReference type="SAM" id="Phobius"/>
    </source>
</evidence>
<evidence type="ECO:0000313" key="4">
    <source>
        <dbReference type="Proteomes" id="UP001634394"/>
    </source>
</evidence>
<accession>A0ABD3UG60</accession>
<comment type="caution">
    <text evidence="3">The sequence shown here is derived from an EMBL/GenBank/DDBJ whole genome shotgun (WGS) entry which is preliminary data.</text>
</comment>
<organism evidence="3 4">
    <name type="scientific">Sinanodonta woodiana</name>
    <name type="common">Chinese pond mussel</name>
    <name type="synonym">Anodonta woodiana</name>
    <dbReference type="NCBI Taxonomy" id="1069815"/>
    <lineage>
        <taxon>Eukaryota</taxon>
        <taxon>Metazoa</taxon>
        <taxon>Spiralia</taxon>
        <taxon>Lophotrochozoa</taxon>
        <taxon>Mollusca</taxon>
        <taxon>Bivalvia</taxon>
        <taxon>Autobranchia</taxon>
        <taxon>Heteroconchia</taxon>
        <taxon>Palaeoheterodonta</taxon>
        <taxon>Unionida</taxon>
        <taxon>Unionoidea</taxon>
        <taxon>Unionidae</taxon>
        <taxon>Unioninae</taxon>
        <taxon>Sinanodonta</taxon>
    </lineage>
</organism>
<dbReference type="Proteomes" id="UP001634394">
    <property type="component" value="Unassembled WGS sequence"/>
</dbReference>
<gene>
    <name evidence="3" type="ORF">ACJMK2_018879</name>
</gene>
<protein>
    <submittedName>
        <fullName evidence="3">Uncharacterized protein</fullName>
    </submittedName>
</protein>
<feature type="transmembrane region" description="Helical" evidence="2">
    <location>
        <begin position="67"/>
        <end position="88"/>
    </location>
</feature>
<dbReference type="EMBL" id="JBJQND010000016">
    <property type="protein sequence ID" value="KAL3847992.1"/>
    <property type="molecule type" value="Genomic_DNA"/>
</dbReference>
<comment type="similarity">
    <text evidence="1">Belongs to the multi antimicrobial extrusion (MATE) (TC 2.A.66.1) family.</text>
</comment>
<dbReference type="Pfam" id="PF01554">
    <property type="entry name" value="MatE"/>
    <property type="match status" value="1"/>
</dbReference>
<feature type="transmembrane region" description="Helical" evidence="2">
    <location>
        <begin position="160"/>
        <end position="184"/>
    </location>
</feature>
<dbReference type="PANTHER" id="PTHR11206">
    <property type="entry name" value="MULTIDRUG RESISTANCE PROTEIN"/>
    <property type="match status" value="1"/>
</dbReference>
<evidence type="ECO:0000256" key="1">
    <source>
        <dbReference type="ARBA" id="ARBA00010199"/>
    </source>
</evidence>
<proteinExistence type="inferred from homology"/>
<feature type="transmembrane region" description="Helical" evidence="2">
    <location>
        <begin position="190"/>
        <end position="213"/>
    </location>
</feature>
<keyword evidence="2" id="KW-0812">Transmembrane</keyword>
<reference evidence="3 4" key="1">
    <citation type="submission" date="2024-11" db="EMBL/GenBank/DDBJ databases">
        <title>Chromosome-level genome assembly of the freshwater bivalve Anodonta woodiana.</title>
        <authorList>
            <person name="Chen X."/>
        </authorList>
    </citation>
    <scope>NUCLEOTIDE SEQUENCE [LARGE SCALE GENOMIC DNA]</scope>
    <source>
        <strain evidence="3">MN2024</strain>
        <tissue evidence="3">Gills</tissue>
    </source>
</reference>